<reference evidence="3 4" key="1">
    <citation type="journal article" date="2016" name="Nat. Commun.">
        <title>Thousands of microbial genomes shed light on interconnected biogeochemical processes in an aquifer system.</title>
        <authorList>
            <person name="Anantharaman K."/>
            <person name="Brown C.T."/>
            <person name="Hug L.A."/>
            <person name="Sharon I."/>
            <person name="Castelle C.J."/>
            <person name="Probst A.J."/>
            <person name="Thomas B.C."/>
            <person name="Singh A."/>
            <person name="Wilkins M.J."/>
            <person name="Karaoz U."/>
            <person name="Brodie E.L."/>
            <person name="Williams K.H."/>
            <person name="Hubbard S.S."/>
            <person name="Banfield J.F."/>
        </authorList>
    </citation>
    <scope>NUCLEOTIDE SEQUENCE [LARGE SCALE GENOMIC DNA]</scope>
</reference>
<dbReference type="InterPro" id="IPR003029">
    <property type="entry name" value="S1_domain"/>
</dbReference>
<proteinExistence type="predicted"/>
<dbReference type="Pfam" id="PF00575">
    <property type="entry name" value="S1"/>
    <property type="match status" value="2"/>
</dbReference>
<dbReference type="SUPFAM" id="SSF50249">
    <property type="entry name" value="Nucleic acid-binding proteins"/>
    <property type="match status" value="4"/>
</dbReference>
<feature type="domain" description="S1 motif" evidence="2">
    <location>
        <begin position="196"/>
        <end position="263"/>
    </location>
</feature>
<comment type="caution">
    <text evidence="3">The sequence shown here is derived from an EMBL/GenBank/DDBJ whole genome shotgun (WGS) entry which is preliminary data.</text>
</comment>
<dbReference type="InterPro" id="IPR012340">
    <property type="entry name" value="NA-bd_OB-fold"/>
</dbReference>
<evidence type="ECO:0000313" key="3">
    <source>
        <dbReference type="EMBL" id="OGG68649.1"/>
    </source>
</evidence>
<name>A0A1F6E4N9_9BACT</name>
<dbReference type="EMBL" id="MFLM01000006">
    <property type="protein sequence ID" value="OGG68649.1"/>
    <property type="molecule type" value="Genomic_DNA"/>
</dbReference>
<evidence type="ECO:0000313" key="4">
    <source>
        <dbReference type="Proteomes" id="UP000177107"/>
    </source>
</evidence>
<organism evidence="3 4">
    <name type="scientific">Candidatus Kaiserbacteria bacterium RIFCSPHIGHO2_02_FULL_56_30</name>
    <dbReference type="NCBI Taxonomy" id="1798499"/>
    <lineage>
        <taxon>Bacteria</taxon>
        <taxon>Candidatus Kaiseribacteriota</taxon>
    </lineage>
</organism>
<dbReference type="PANTHER" id="PTHR47559">
    <property type="entry name" value="OS03G0844900 PROTEIN"/>
    <property type="match status" value="1"/>
</dbReference>
<comment type="function">
    <text evidence="1">Binds mRNA; thus facilitating recognition of the initiation point. It is needed to translate mRNA with a short Shine-Dalgarno (SD) purine-rich sequence.</text>
</comment>
<feature type="domain" description="S1 motif" evidence="2">
    <location>
        <begin position="15"/>
        <end position="82"/>
    </location>
</feature>
<evidence type="ECO:0000256" key="1">
    <source>
        <dbReference type="ARBA" id="ARBA00025604"/>
    </source>
</evidence>
<dbReference type="SMART" id="SM00316">
    <property type="entry name" value="S1"/>
    <property type="match status" value="4"/>
</dbReference>
<dbReference type="InterPro" id="IPR052757">
    <property type="entry name" value="Ribosomal_protein_S1"/>
</dbReference>
<dbReference type="AlphaFoldDB" id="A0A1F6E4N9"/>
<feature type="domain" description="S1 motif" evidence="2">
    <location>
        <begin position="280"/>
        <end position="347"/>
    </location>
</feature>
<feature type="domain" description="S1 motif" evidence="2">
    <location>
        <begin position="95"/>
        <end position="178"/>
    </location>
</feature>
<protein>
    <recommendedName>
        <fullName evidence="2">S1 motif domain-containing protein</fullName>
    </recommendedName>
</protein>
<dbReference type="STRING" id="1798499.A3C95_00315"/>
<dbReference type="CDD" id="cd04465">
    <property type="entry name" value="S1_RPS1_repeat_ec2_hs2"/>
    <property type="match status" value="1"/>
</dbReference>
<dbReference type="PRINTS" id="PR00681">
    <property type="entry name" value="RIBOSOMALS1"/>
</dbReference>
<evidence type="ECO:0000259" key="2">
    <source>
        <dbReference type="PROSITE" id="PS50126"/>
    </source>
</evidence>
<gene>
    <name evidence="3" type="ORF">A3C95_00315</name>
</gene>
<dbReference type="InterPro" id="IPR035104">
    <property type="entry name" value="Ribosomal_protein_S1-like"/>
</dbReference>
<dbReference type="PROSITE" id="PS50126">
    <property type="entry name" value="S1"/>
    <property type="match status" value="4"/>
</dbReference>
<accession>A0A1F6E4N9</accession>
<dbReference type="Proteomes" id="UP000177107">
    <property type="component" value="Unassembled WGS sequence"/>
</dbReference>
<dbReference type="FunFam" id="2.40.50.140:FF:000103">
    <property type="entry name" value="protein RRP5 homolog"/>
    <property type="match status" value="1"/>
</dbReference>
<dbReference type="Gene3D" id="2.40.50.140">
    <property type="entry name" value="Nucleic acid-binding proteins"/>
    <property type="match status" value="4"/>
</dbReference>
<dbReference type="CDD" id="cd00164">
    <property type="entry name" value="S1_like"/>
    <property type="match status" value="1"/>
</dbReference>
<dbReference type="GO" id="GO:0003676">
    <property type="term" value="F:nucleic acid binding"/>
    <property type="evidence" value="ECO:0007669"/>
    <property type="project" value="InterPro"/>
</dbReference>
<sequence>MAGLIEGIPTPPKAGDLIDGTIVAIARGKVYVDLPPFGTGLIYGREYLNAADVLRKANTGDAITAKVVDPAGREGYIELSLKEARQAAIWGEAEQAIVAGTSYMLSVLEANKGGLILSWQGIQGFLPASQLAKEHYPRITDGDKDKILTELQKLVGQSLSVRIITADAKEGKLIFSERMGNEEEEKASLIDKYQVGDVLAGEVTGVVDFGVFVRVEPGLEGLVHISELDWGLVEDPRTLFKVGDEVKVKIIEIKDGKISLSIKALKENPWHTAGERYKKGIEVPGVIIKYNKHGALASIEEGVAGLVHVSEFTSPQELRETLELGKNYPFKITLFESKEQRMTLSYTGPHKK</sequence>
<dbReference type="PANTHER" id="PTHR47559:SF1">
    <property type="entry name" value="OS03G0844900 PROTEIN"/>
    <property type="match status" value="1"/>
</dbReference>